<organism evidence="1 2">
    <name type="scientific">Photobacterium aphoticum</name>
    <dbReference type="NCBI Taxonomy" id="754436"/>
    <lineage>
        <taxon>Bacteria</taxon>
        <taxon>Pseudomonadati</taxon>
        <taxon>Pseudomonadota</taxon>
        <taxon>Gammaproteobacteria</taxon>
        <taxon>Vibrionales</taxon>
        <taxon>Vibrionaceae</taxon>
        <taxon>Photobacterium</taxon>
    </lineage>
</organism>
<name>A0A090RAM2_9GAMM</name>
<dbReference type="STRING" id="754436.JCM19237_1304"/>
<comment type="caution">
    <text evidence="1">The sequence shown here is derived from an EMBL/GenBank/DDBJ whole genome shotgun (WGS) entry which is preliminary data.</text>
</comment>
<dbReference type="AlphaFoldDB" id="A0A090RAM2"/>
<evidence type="ECO:0000313" key="1">
    <source>
        <dbReference type="EMBL" id="GAL04632.1"/>
    </source>
</evidence>
<gene>
    <name evidence="1" type="ORF">JCM19237_1304</name>
</gene>
<protein>
    <submittedName>
        <fullName evidence="1">Uncharacterized protein</fullName>
    </submittedName>
</protein>
<evidence type="ECO:0000313" key="2">
    <source>
        <dbReference type="Proteomes" id="UP000029227"/>
    </source>
</evidence>
<dbReference type="EMBL" id="BBMN01000004">
    <property type="protein sequence ID" value="GAL04632.1"/>
    <property type="molecule type" value="Genomic_DNA"/>
</dbReference>
<reference evidence="1 2" key="1">
    <citation type="journal article" date="2014" name="Genome Announc.">
        <title>Draft Genome Sequences of Two Vibrionaceae Species, Vibrio ponticus C121 and Photobacterium aphoticum C119, Isolated as Coral Reef Microbiota.</title>
        <authorList>
            <person name="Al-saari N."/>
            <person name="Meirelles P.M."/>
            <person name="Mino S."/>
            <person name="Suda W."/>
            <person name="Oshima K."/>
            <person name="Hattori M."/>
            <person name="Ohkuma M."/>
            <person name="Thompson F.L."/>
            <person name="Gomez-Gil B."/>
            <person name="Sawabe T."/>
            <person name="Sawabe T."/>
        </authorList>
    </citation>
    <scope>NUCLEOTIDE SEQUENCE [LARGE SCALE GENOMIC DNA]</scope>
    <source>
        <strain evidence="1 2">JCM 19237</strain>
    </source>
</reference>
<accession>A0A090RAM2</accession>
<proteinExistence type="predicted"/>
<sequence>MEYPYAYYALLIVVNKITESIHALLLCDCFVFDNGFHFLS</sequence>
<dbReference type="Proteomes" id="UP000029227">
    <property type="component" value="Unassembled WGS sequence"/>
</dbReference>